<evidence type="ECO:0000256" key="6">
    <source>
        <dbReference type="SAM" id="MobiDB-lite"/>
    </source>
</evidence>
<sequence>MFVPRALRRACSTVVVASLAAASLVACSSLEEPDRTVTVSGAFGGVPQLEYTKPLVVTEPYVEVVWEGEGPKAVEGSTVLLNLFGQDGRDGTQIVDTYDELPRVHEVTVDSLGGRLHDALLGHEAGARVLVVEEVDETPVVLVADLIAGRAVGDDVDVPEGLPSVALDDDGTPTVTLPDSGPPEQLVVQPLVKGVGDQVKPGQTVIVQYSAVAWSSGEVIDSTWPEGRAPFTTIVGDSRPVAAWDEGLIEQTVGSQVLVVAPPAWAYGGTDSAWAEETVVFVVDILYAGTLAAPGDTGEQGSDEGTDGDEPSSEDE</sequence>
<dbReference type="AlphaFoldDB" id="A0A2A9EBT0"/>
<dbReference type="PROSITE" id="PS50059">
    <property type="entry name" value="FKBP_PPIASE"/>
    <property type="match status" value="1"/>
</dbReference>
<dbReference type="InterPro" id="IPR001179">
    <property type="entry name" value="PPIase_FKBP_dom"/>
</dbReference>
<feature type="region of interest" description="Disordered" evidence="6">
    <location>
        <begin position="292"/>
        <end position="316"/>
    </location>
</feature>
<dbReference type="EC" id="5.2.1.8" evidence="5"/>
<dbReference type="Proteomes" id="UP000221394">
    <property type="component" value="Unassembled WGS sequence"/>
</dbReference>
<dbReference type="OrthoDB" id="25996at2"/>
<feature type="domain" description="PPIase FKBP-type" evidence="8">
    <location>
        <begin position="202"/>
        <end position="289"/>
    </location>
</feature>
<evidence type="ECO:0000259" key="8">
    <source>
        <dbReference type="PROSITE" id="PS50059"/>
    </source>
</evidence>
<keyword evidence="3 4" id="KW-0413">Isomerase</keyword>
<proteinExistence type="inferred from homology"/>
<evidence type="ECO:0000313" key="9">
    <source>
        <dbReference type="EMBL" id="PFG35745.1"/>
    </source>
</evidence>
<dbReference type="RefSeq" id="WP_098457004.1">
    <property type="nucleotide sequence ID" value="NZ_PDJH01000001.1"/>
</dbReference>
<feature type="signal peptide" evidence="7">
    <location>
        <begin position="1"/>
        <end position="26"/>
    </location>
</feature>
<dbReference type="Pfam" id="PF00254">
    <property type="entry name" value="FKBP_C"/>
    <property type="match status" value="1"/>
</dbReference>
<organism evidence="9 10">
    <name type="scientific">Flavimobilis soli</name>
    <dbReference type="NCBI Taxonomy" id="442709"/>
    <lineage>
        <taxon>Bacteria</taxon>
        <taxon>Bacillati</taxon>
        <taxon>Actinomycetota</taxon>
        <taxon>Actinomycetes</taxon>
        <taxon>Micrococcales</taxon>
        <taxon>Jonesiaceae</taxon>
        <taxon>Flavimobilis</taxon>
    </lineage>
</organism>
<comment type="similarity">
    <text evidence="5">Belongs to the FKBP-type PPIase family.</text>
</comment>
<keyword evidence="2 4" id="KW-0697">Rotamase</keyword>
<reference evidence="9 10" key="1">
    <citation type="submission" date="2017-10" db="EMBL/GenBank/DDBJ databases">
        <title>Sequencing the genomes of 1000 actinobacteria strains.</title>
        <authorList>
            <person name="Klenk H.-P."/>
        </authorList>
    </citation>
    <scope>NUCLEOTIDE SEQUENCE [LARGE SCALE GENOMIC DNA]</scope>
    <source>
        <strain evidence="9 10">DSM 21574</strain>
    </source>
</reference>
<keyword evidence="10" id="KW-1185">Reference proteome</keyword>
<evidence type="ECO:0000256" key="2">
    <source>
        <dbReference type="ARBA" id="ARBA00023110"/>
    </source>
</evidence>
<evidence type="ECO:0000313" key="10">
    <source>
        <dbReference type="Proteomes" id="UP000221394"/>
    </source>
</evidence>
<dbReference type="InterPro" id="IPR046357">
    <property type="entry name" value="PPIase_dom_sf"/>
</dbReference>
<dbReference type="SUPFAM" id="SSF54534">
    <property type="entry name" value="FKBP-like"/>
    <property type="match status" value="2"/>
</dbReference>
<evidence type="ECO:0000256" key="5">
    <source>
        <dbReference type="RuleBase" id="RU003915"/>
    </source>
</evidence>
<evidence type="ECO:0000256" key="4">
    <source>
        <dbReference type="PROSITE-ProRule" id="PRU00277"/>
    </source>
</evidence>
<evidence type="ECO:0000256" key="1">
    <source>
        <dbReference type="ARBA" id="ARBA00000971"/>
    </source>
</evidence>
<comment type="catalytic activity">
    <reaction evidence="1 4 5">
        <text>[protein]-peptidylproline (omega=180) = [protein]-peptidylproline (omega=0)</text>
        <dbReference type="Rhea" id="RHEA:16237"/>
        <dbReference type="Rhea" id="RHEA-COMP:10747"/>
        <dbReference type="Rhea" id="RHEA-COMP:10748"/>
        <dbReference type="ChEBI" id="CHEBI:83833"/>
        <dbReference type="ChEBI" id="CHEBI:83834"/>
        <dbReference type="EC" id="5.2.1.8"/>
    </reaction>
</comment>
<dbReference type="PROSITE" id="PS51257">
    <property type="entry name" value="PROKAR_LIPOPROTEIN"/>
    <property type="match status" value="1"/>
</dbReference>
<protein>
    <recommendedName>
        <fullName evidence="5">Peptidyl-prolyl cis-trans isomerase</fullName>
        <ecNumber evidence="5">5.2.1.8</ecNumber>
    </recommendedName>
</protein>
<feature type="chain" id="PRO_5039582744" description="Peptidyl-prolyl cis-trans isomerase" evidence="7">
    <location>
        <begin position="27"/>
        <end position="316"/>
    </location>
</feature>
<dbReference type="Gene3D" id="3.10.50.40">
    <property type="match status" value="1"/>
</dbReference>
<evidence type="ECO:0000256" key="3">
    <source>
        <dbReference type="ARBA" id="ARBA00023235"/>
    </source>
</evidence>
<dbReference type="EMBL" id="PDJH01000001">
    <property type="protein sequence ID" value="PFG35745.1"/>
    <property type="molecule type" value="Genomic_DNA"/>
</dbReference>
<evidence type="ECO:0000256" key="7">
    <source>
        <dbReference type="SAM" id="SignalP"/>
    </source>
</evidence>
<name>A0A2A9EBT0_9MICO</name>
<gene>
    <name evidence="9" type="ORF">ATL41_0441</name>
</gene>
<dbReference type="GO" id="GO:0003755">
    <property type="term" value="F:peptidyl-prolyl cis-trans isomerase activity"/>
    <property type="evidence" value="ECO:0007669"/>
    <property type="project" value="UniProtKB-UniRule"/>
</dbReference>
<accession>A0A2A9EBT0</accession>
<feature type="compositionally biased region" description="Acidic residues" evidence="6">
    <location>
        <begin position="301"/>
        <end position="316"/>
    </location>
</feature>
<comment type="caution">
    <text evidence="9">The sequence shown here is derived from an EMBL/GenBank/DDBJ whole genome shotgun (WGS) entry which is preliminary data.</text>
</comment>
<keyword evidence="7" id="KW-0732">Signal</keyword>